<sequence length="58" mass="6468">MFDRCAEKAGWRCIICTAEVSCRCFLLTQLRVCIAVKAGSPVSFEALLRSGFIPETLR</sequence>
<organism evidence="1">
    <name type="scientific">Anguilla anguilla</name>
    <name type="common">European freshwater eel</name>
    <name type="synonym">Muraena anguilla</name>
    <dbReference type="NCBI Taxonomy" id="7936"/>
    <lineage>
        <taxon>Eukaryota</taxon>
        <taxon>Metazoa</taxon>
        <taxon>Chordata</taxon>
        <taxon>Craniata</taxon>
        <taxon>Vertebrata</taxon>
        <taxon>Euteleostomi</taxon>
        <taxon>Actinopterygii</taxon>
        <taxon>Neopterygii</taxon>
        <taxon>Teleostei</taxon>
        <taxon>Anguilliformes</taxon>
        <taxon>Anguillidae</taxon>
        <taxon>Anguilla</taxon>
    </lineage>
</organism>
<proteinExistence type="predicted"/>
<reference evidence="1" key="1">
    <citation type="submission" date="2014-11" db="EMBL/GenBank/DDBJ databases">
        <authorList>
            <person name="Amaro Gonzalez C."/>
        </authorList>
    </citation>
    <scope>NUCLEOTIDE SEQUENCE</scope>
</reference>
<accession>A0A0E9RP03</accession>
<dbReference type="EMBL" id="GBXM01078025">
    <property type="protein sequence ID" value="JAH30552.1"/>
    <property type="molecule type" value="Transcribed_RNA"/>
</dbReference>
<evidence type="ECO:0000313" key="1">
    <source>
        <dbReference type="EMBL" id="JAH30552.1"/>
    </source>
</evidence>
<dbReference type="AlphaFoldDB" id="A0A0E9RP03"/>
<reference evidence="1" key="2">
    <citation type="journal article" date="2015" name="Fish Shellfish Immunol.">
        <title>Early steps in the European eel (Anguilla anguilla)-Vibrio vulnificus interaction in the gills: Role of the RtxA13 toxin.</title>
        <authorList>
            <person name="Callol A."/>
            <person name="Pajuelo D."/>
            <person name="Ebbesson L."/>
            <person name="Teles M."/>
            <person name="MacKenzie S."/>
            <person name="Amaro C."/>
        </authorList>
    </citation>
    <scope>NUCLEOTIDE SEQUENCE</scope>
</reference>
<name>A0A0E9RP03_ANGAN</name>
<protein>
    <submittedName>
        <fullName evidence="1">Uncharacterized protein</fullName>
    </submittedName>
</protein>